<dbReference type="HAMAP" id="MF_00227">
    <property type="entry name" value="RNase_P"/>
    <property type="match status" value="1"/>
</dbReference>
<comment type="catalytic activity">
    <reaction evidence="7">
        <text>Endonucleolytic cleavage of RNA, removing 5'-extranucleotides from tRNA precursor.</text>
        <dbReference type="EC" id="3.1.26.5"/>
    </reaction>
</comment>
<dbReference type="InterPro" id="IPR014721">
    <property type="entry name" value="Ribsml_uS5_D2-typ_fold_subgr"/>
</dbReference>
<evidence type="ECO:0000256" key="2">
    <source>
        <dbReference type="ARBA" id="ARBA00022694"/>
    </source>
</evidence>
<evidence type="ECO:0000256" key="5">
    <source>
        <dbReference type="ARBA" id="ARBA00022801"/>
    </source>
</evidence>
<keyword evidence="5 7" id="KW-0378">Hydrolase</keyword>
<evidence type="ECO:0000256" key="1">
    <source>
        <dbReference type="ARBA" id="ARBA00002663"/>
    </source>
</evidence>
<evidence type="ECO:0000256" key="8">
    <source>
        <dbReference type="NCBIfam" id="TIGR00188"/>
    </source>
</evidence>
<proteinExistence type="inferred from homology"/>
<keyword evidence="4 7" id="KW-0255">Endonuclease</keyword>
<evidence type="ECO:0000256" key="6">
    <source>
        <dbReference type="ARBA" id="ARBA00022884"/>
    </source>
</evidence>
<dbReference type="Pfam" id="PF00825">
    <property type="entry name" value="Ribonuclease_P"/>
    <property type="match status" value="1"/>
</dbReference>
<dbReference type="RefSeq" id="WP_200086584.1">
    <property type="nucleotide sequence ID" value="NZ_CP054706.1"/>
</dbReference>
<comment type="similarity">
    <text evidence="7">Belongs to the RnpA family.</text>
</comment>
<sequence length="125" mass="14692">MKKAYRIKSNEEFAEIFKEGKTTANRQFVLYAVDKPGQVHFRYGVTVGRKVGNAVTRNRLKRWMREMIKEHQNAVQSDKDYIIIARKSLLSMEYHAASKSFIHVFKRAGLWRGRPHEPVDRKKGK</sequence>
<evidence type="ECO:0000313" key="9">
    <source>
        <dbReference type="EMBL" id="QQK81791.1"/>
    </source>
</evidence>
<dbReference type="GO" id="GO:0000049">
    <property type="term" value="F:tRNA binding"/>
    <property type="evidence" value="ECO:0007669"/>
    <property type="project" value="UniProtKB-UniRule"/>
</dbReference>
<comment type="subunit">
    <text evidence="7">Consists of a catalytic RNA component (M1 or rnpB) and a protein subunit.</text>
</comment>
<dbReference type="InterPro" id="IPR020539">
    <property type="entry name" value="RNase_P_CS"/>
</dbReference>
<keyword evidence="3 7" id="KW-0540">Nuclease</keyword>
<dbReference type="PANTHER" id="PTHR33992">
    <property type="entry name" value="RIBONUCLEASE P PROTEIN COMPONENT"/>
    <property type="match status" value="1"/>
</dbReference>
<evidence type="ECO:0000256" key="7">
    <source>
        <dbReference type="HAMAP-Rule" id="MF_00227"/>
    </source>
</evidence>
<protein>
    <recommendedName>
        <fullName evidence="7 8">Ribonuclease P protein component</fullName>
        <shortName evidence="7">RNase P protein</shortName>
        <shortName evidence="7">RNaseP protein</shortName>
        <ecNumber evidence="7 8">3.1.26.5</ecNumber>
    </recommendedName>
    <alternativeName>
        <fullName evidence="7">Protein C5</fullName>
    </alternativeName>
</protein>
<dbReference type="AlphaFoldDB" id="A0A7T6ZET9"/>
<dbReference type="FunFam" id="3.30.230.10:FF:000021">
    <property type="entry name" value="Ribonuclease P protein component"/>
    <property type="match status" value="1"/>
</dbReference>
<dbReference type="NCBIfam" id="TIGR00188">
    <property type="entry name" value="rnpA"/>
    <property type="match status" value="1"/>
</dbReference>
<dbReference type="GO" id="GO:0004526">
    <property type="term" value="F:ribonuclease P activity"/>
    <property type="evidence" value="ECO:0007669"/>
    <property type="project" value="UniProtKB-UniRule"/>
</dbReference>
<dbReference type="Gene3D" id="3.30.230.10">
    <property type="match status" value="1"/>
</dbReference>
<dbReference type="EMBL" id="CP054706">
    <property type="protein sequence ID" value="QQK81791.1"/>
    <property type="molecule type" value="Genomic_DNA"/>
</dbReference>
<dbReference type="SUPFAM" id="SSF54211">
    <property type="entry name" value="Ribosomal protein S5 domain 2-like"/>
    <property type="match status" value="1"/>
</dbReference>
<keyword evidence="6 7" id="KW-0694">RNA-binding</keyword>
<dbReference type="EC" id="3.1.26.5" evidence="7 8"/>
<gene>
    <name evidence="7 9" type="primary">rnpA</name>
    <name evidence="9" type="ORF">HUG20_18980</name>
</gene>
<evidence type="ECO:0000313" key="10">
    <source>
        <dbReference type="Proteomes" id="UP000595349"/>
    </source>
</evidence>
<dbReference type="PANTHER" id="PTHR33992:SF1">
    <property type="entry name" value="RIBONUCLEASE P PROTEIN COMPONENT"/>
    <property type="match status" value="1"/>
</dbReference>
<organism evidence="9 10">
    <name type="scientific">Salicibibacter cibi</name>
    <dbReference type="NCBI Taxonomy" id="2743001"/>
    <lineage>
        <taxon>Bacteria</taxon>
        <taxon>Bacillati</taxon>
        <taxon>Bacillota</taxon>
        <taxon>Bacilli</taxon>
        <taxon>Bacillales</taxon>
        <taxon>Bacillaceae</taxon>
        <taxon>Salicibibacter</taxon>
    </lineage>
</organism>
<reference evidence="9 10" key="1">
    <citation type="submission" date="2020-06" db="EMBL/GenBank/DDBJ databases">
        <title>Genomic analysis of Salicibibacter sp. NKC21-4.</title>
        <authorList>
            <person name="Oh Y.J."/>
        </authorList>
    </citation>
    <scope>NUCLEOTIDE SEQUENCE [LARGE SCALE GENOMIC DNA]</scope>
    <source>
        <strain evidence="9 10">NKC21-4</strain>
    </source>
</reference>
<dbReference type="KEGG" id="scib:HUG20_18980"/>
<dbReference type="GO" id="GO:0030677">
    <property type="term" value="C:ribonuclease P complex"/>
    <property type="evidence" value="ECO:0007669"/>
    <property type="project" value="TreeGrafter"/>
</dbReference>
<evidence type="ECO:0000256" key="3">
    <source>
        <dbReference type="ARBA" id="ARBA00022722"/>
    </source>
</evidence>
<dbReference type="Proteomes" id="UP000595349">
    <property type="component" value="Chromosome"/>
</dbReference>
<accession>A0A7T6ZET9</accession>
<dbReference type="GO" id="GO:0001682">
    <property type="term" value="P:tRNA 5'-leader removal"/>
    <property type="evidence" value="ECO:0007669"/>
    <property type="project" value="UniProtKB-UniRule"/>
</dbReference>
<dbReference type="InterPro" id="IPR000100">
    <property type="entry name" value="RNase_P"/>
</dbReference>
<keyword evidence="10" id="KW-1185">Reference proteome</keyword>
<evidence type="ECO:0000256" key="4">
    <source>
        <dbReference type="ARBA" id="ARBA00022759"/>
    </source>
</evidence>
<dbReference type="GO" id="GO:0042781">
    <property type="term" value="F:3'-tRNA processing endoribonuclease activity"/>
    <property type="evidence" value="ECO:0007669"/>
    <property type="project" value="TreeGrafter"/>
</dbReference>
<dbReference type="InterPro" id="IPR020568">
    <property type="entry name" value="Ribosomal_Su5_D2-typ_SF"/>
</dbReference>
<comment type="function">
    <text evidence="1 7">RNaseP catalyzes the removal of the 5'-leader sequence from pre-tRNA to produce the mature 5'-terminus. It can also cleave other RNA substrates such as 4.5S RNA. The protein component plays an auxiliary but essential role in vivo by binding to the 5'-leader sequence and broadening the substrate specificity of the ribozyme.</text>
</comment>
<keyword evidence="2 7" id="KW-0819">tRNA processing</keyword>
<name>A0A7T6ZET9_9BACI</name>
<dbReference type="PROSITE" id="PS00648">
    <property type="entry name" value="RIBONUCLEASE_P"/>
    <property type="match status" value="1"/>
</dbReference>